<evidence type="ECO:0000259" key="2">
    <source>
        <dbReference type="Pfam" id="PF01841"/>
    </source>
</evidence>
<reference evidence="4" key="1">
    <citation type="journal article" date="2019" name="Int. J. Syst. Evol. Microbiol.">
        <title>The Global Catalogue of Microorganisms (GCM) 10K type strain sequencing project: providing services to taxonomists for standard genome sequencing and annotation.</title>
        <authorList>
            <consortium name="The Broad Institute Genomics Platform"/>
            <consortium name="The Broad Institute Genome Sequencing Center for Infectious Disease"/>
            <person name="Wu L."/>
            <person name="Ma J."/>
        </authorList>
    </citation>
    <scope>NUCLEOTIDE SEQUENCE [LARGE SCALE GENOMIC DNA]</scope>
    <source>
        <strain evidence="4">CGMCC 1.12286</strain>
    </source>
</reference>
<evidence type="ECO:0000313" key="3">
    <source>
        <dbReference type="EMBL" id="MFD1674937.1"/>
    </source>
</evidence>
<organism evidence="3 4">
    <name type="scientific">Alicyclobacillus fodiniaquatilis</name>
    <dbReference type="NCBI Taxonomy" id="1661150"/>
    <lineage>
        <taxon>Bacteria</taxon>
        <taxon>Bacillati</taxon>
        <taxon>Bacillota</taxon>
        <taxon>Bacilli</taxon>
        <taxon>Bacillales</taxon>
        <taxon>Alicyclobacillaceae</taxon>
        <taxon>Alicyclobacillus</taxon>
    </lineage>
</organism>
<feature type="chain" id="PRO_5046519148" evidence="1">
    <location>
        <begin position="28"/>
        <end position="243"/>
    </location>
</feature>
<evidence type="ECO:0000313" key="4">
    <source>
        <dbReference type="Proteomes" id="UP001597079"/>
    </source>
</evidence>
<keyword evidence="4" id="KW-1185">Reference proteome</keyword>
<dbReference type="RefSeq" id="WP_377942809.1">
    <property type="nucleotide sequence ID" value="NZ_JBHUCX010000024.1"/>
</dbReference>
<dbReference type="PROSITE" id="PS51257">
    <property type="entry name" value="PROKAR_LIPOPROTEIN"/>
    <property type="match status" value="1"/>
</dbReference>
<dbReference type="Pfam" id="PF01841">
    <property type="entry name" value="Transglut_core"/>
    <property type="match status" value="1"/>
</dbReference>
<dbReference type="InterPro" id="IPR038765">
    <property type="entry name" value="Papain-like_cys_pep_sf"/>
</dbReference>
<dbReference type="Proteomes" id="UP001597079">
    <property type="component" value="Unassembled WGS sequence"/>
</dbReference>
<dbReference type="InterPro" id="IPR002931">
    <property type="entry name" value="Transglutaminase-like"/>
</dbReference>
<feature type="domain" description="Transglutaminase-like" evidence="2">
    <location>
        <begin position="149"/>
        <end position="239"/>
    </location>
</feature>
<gene>
    <name evidence="3" type="ORF">ACFSB2_09540</name>
</gene>
<evidence type="ECO:0000256" key="1">
    <source>
        <dbReference type="SAM" id="SignalP"/>
    </source>
</evidence>
<proteinExistence type="predicted"/>
<comment type="caution">
    <text evidence="3">The sequence shown here is derived from an EMBL/GenBank/DDBJ whole genome shotgun (WGS) entry which is preliminary data.</text>
</comment>
<name>A0ABW4JF83_9BACL</name>
<dbReference type="Gene3D" id="3.10.620.30">
    <property type="match status" value="1"/>
</dbReference>
<protein>
    <submittedName>
        <fullName evidence="3">Transglutaminase domain-containing protein</fullName>
    </submittedName>
</protein>
<keyword evidence="1" id="KW-0732">Signal</keyword>
<feature type="signal peptide" evidence="1">
    <location>
        <begin position="1"/>
        <end position="27"/>
    </location>
</feature>
<sequence>MKKRLIISAIIALGALVGLTGCGQASATHHTSTVRNIGTTSDTISIETKTGTQNGGVAQVTLLSSVGNYYQYALPIQRGQIDGTITVPWSGKTSIEVTNGPKMLENVDATVKGAALSEQQLDLLPSYLMDSNIPTVAQQAHAIASSVTTKGTKRNLAVASVTMQWVKQHIHTANQTHTARADQTLATRSGGQASRTALAVALLRADNIPARAVGSQTMRDGMYGTSYSVDAWLNGKWLNIGTP</sequence>
<accession>A0ABW4JF83</accession>
<dbReference type="EMBL" id="JBHUCX010000024">
    <property type="protein sequence ID" value="MFD1674937.1"/>
    <property type="molecule type" value="Genomic_DNA"/>
</dbReference>
<dbReference type="SUPFAM" id="SSF54001">
    <property type="entry name" value="Cysteine proteinases"/>
    <property type="match status" value="1"/>
</dbReference>